<dbReference type="SUPFAM" id="SSF160713">
    <property type="entry name" value="YqaI-like"/>
    <property type="match status" value="1"/>
</dbReference>
<protein>
    <submittedName>
        <fullName evidence="1">Uncharacterized protein</fullName>
    </submittedName>
</protein>
<dbReference type="Proteomes" id="UP000187367">
    <property type="component" value="Unassembled WGS sequence"/>
</dbReference>
<name>A0A1R1QPU3_9BACI</name>
<organism evidence="1 2">
    <name type="scientific">Bacillus swezeyi</name>
    <dbReference type="NCBI Taxonomy" id="1925020"/>
    <lineage>
        <taxon>Bacteria</taxon>
        <taxon>Bacillati</taxon>
        <taxon>Bacillota</taxon>
        <taxon>Bacilli</taxon>
        <taxon>Bacillales</taxon>
        <taxon>Bacillaceae</taxon>
        <taxon>Bacillus</taxon>
    </lineage>
</organism>
<sequence length="71" mass="8474">MEHPLITQIERTGYPASFPKKDKTVRDFYGEEVSLVHDDYVLDKNQGEIIYIDNLPRYLKEELEFEFYTGK</sequence>
<accession>A0A1R1QPU3</accession>
<dbReference type="RefSeq" id="WP_076762527.1">
    <property type="nucleotide sequence ID" value="NZ_JARMMI010000007.1"/>
</dbReference>
<dbReference type="EMBL" id="MTJL01000014">
    <property type="protein sequence ID" value="OMI06685.1"/>
    <property type="molecule type" value="Genomic_DNA"/>
</dbReference>
<dbReference type="InterPro" id="IPR018474">
    <property type="entry name" value="Uncharacterised_Yqai"/>
</dbReference>
<evidence type="ECO:0000313" key="1">
    <source>
        <dbReference type="EMBL" id="OMI06685.1"/>
    </source>
</evidence>
<gene>
    <name evidence="1" type="ORF">BW143_08705</name>
</gene>
<dbReference type="AlphaFoldDB" id="A0A1R1QPU3"/>
<evidence type="ECO:0000313" key="2">
    <source>
        <dbReference type="Proteomes" id="UP000187367"/>
    </source>
</evidence>
<dbReference type="OrthoDB" id="2454838at2"/>
<proteinExistence type="predicted"/>
<dbReference type="InterPro" id="IPR023118">
    <property type="entry name" value="YqaI_dom_sf"/>
</dbReference>
<accession>A0A1R1RP83</accession>
<reference evidence="1 2" key="1">
    <citation type="submission" date="2017-01" db="EMBL/GenBank/DDBJ databases">
        <title>Bacillus phylogenomics.</title>
        <authorList>
            <person name="Dunlap C."/>
        </authorList>
    </citation>
    <scope>NUCLEOTIDE SEQUENCE [LARGE SCALE GENOMIC DNA]</scope>
    <source>
        <strain evidence="1 2">NRRL B-41282</strain>
    </source>
</reference>
<keyword evidence="2" id="KW-1185">Reference proteome</keyword>
<dbReference type="Gene3D" id="3.30.40.30">
    <property type="entry name" value="YqaI domain"/>
    <property type="match status" value="1"/>
</dbReference>
<comment type="caution">
    <text evidence="1">The sequence shown here is derived from an EMBL/GenBank/DDBJ whole genome shotgun (WGS) entry which is preliminary data.</text>
</comment>
<dbReference type="Pfam" id="PF09466">
    <property type="entry name" value="Yqai"/>
    <property type="match status" value="1"/>
</dbReference>